<protein>
    <submittedName>
        <fullName evidence="3">Uncharacterized protein</fullName>
    </submittedName>
</protein>
<dbReference type="AlphaFoldDB" id="A0A0X1T451"/>
<organism evidence="3 4">
    <name type="scientific">Pseudomonas agarici</name>
    <dbReference type="NCBI Taxonomy" id="46677"/>
    <lineage>
        <taxon>Bacteria</taxon>
        <taxon>Pseudomonadati</taxon>
        <taxon>Pseudomonadota</taxon>
        <taxon>Gammaproteobacteria</taxon>
        <taxon>Pseudomonadales</taxon>
        <taxon>Pseudomonadaceae</taxon>
        <taxon>Pseudomonas</taxon>
    </lineage>
</organism>
<feature type="chain" id="PRO_5007036004" evidence="2">
    <location>
        <begin position="27"/>
        <end position="83"/>
    </location>
</feature>
<dbReference type="RefSeq" id="WP_060783281.1">
    <property type="nucleotide sequence ID" value="NZ_CP014135.1"/>
</dbReference>
<feature type="compositionally biased region" description="Acidic residues" evidence="1">
    <location>
        <begin position="52"/>
        <end position="83"/>
    </location>
</feature>
<feature type="signal peptide" evidence="2">
    <location>
        <begin position="1"/>
        <end position="26"/>
    </location>
</feature>
<evidence type="ECO:0000313" key="3">
    <source>
        <dbReference type="EMBL" id="AMB86791.1"/>
    </source>
</evidence>
<keyword evidence="4" id="KW-1185">Reference proteome</keyword>
<keyword evidence="2" id="KW-0732">Signal</keyword>
<reference evidence="3 4" key="1">
    <citation type="submission" date="2016-01" db="EMBL/GenBank/DDBJ databases">
        <authorList>
            <person name="McClelland M."/>
            <person name="Jain A."/>
            <person name="Saraogi P."/>
            <person name="Mendelson R."/>
            <person name="Westerman R."/>
            <person name="SanMiguel P."/>
            <person name="Csonka L."/>
        </authorList>
    </citation>
    <scope>NUCLEOTIDE SEQUENCE [LARGE SCALE GENOMIC DNA]</scope>
    <source>
        <strain evidence="3 4">NCPPB 2472</strain>
    </source>
</reference>
<dbReference type="EMBL" id="CP014135">
    <property type="protein sequence ID" value="AMB86791.1"/>
    <property type="molecule type" value="Genomic_DNA"/>
</dbReference>
<evidence type="ECO:0000313" key="4">
    <source>
        <dbReference type="Proteomes" id="UP000063229"/>
    </source>
</evidence>
<sequence length="83" mass="8723">MNIFQRIVLLLKVLVMLALGTTAAWASASPPQASGVWTANSVQGRALTVADSVDEEQGDGESDDGPTTEEPDTGDDEESDEDT</sequence>
<evidence type="ECO:0000256" key="2">
    <source>
        <dbReference type="SAM" id="SignalP"/>
    </source>
</evidence>
<dbReference type="KEGG" id="pagb:AWM79_16390"/>
<evidence type="ECO:0000256" key="1">
    <source>
        <dbReference type="SAM" id="MobiDB-lite"/>
    </source>
</evidence>
<gene>
    <name evidence="3" type="ORF">AWM79_16390</name>
</gene>
<name>A0A0X1T451_PSEAA</name>
<accession>A0A0X1T451</accession>
<proteinExistence type="predicted"/>
<dbReference type="Proteomes" id="UP000063229">
    <property type="component" value="Chromosome"/>
</dbReference>
<feature type="region of interest" description="Disordered" evidence="1">
    <location>
        <begin position="50"/>
        <end position="83"/>
    </location>
</feature>